<sequence>MRVVIQVLLSGLIAYLFGGYWPYWGIMVGIAGLALWLKGPAFHSFIGGALGVGLVWLLVPLLTWSASGSDLPDQVAEIMGMQNGLVLAGITAVMGFLIGGTSALTGNLLGKLVQRNKFY</sequence>
<gene>
    <name evidence="2" type="ORF">SAMN05192553_104337</name>
</gene>
<feature type="transmembrane region" description="Helical" evidence="1">
    <location>
        <begin position="12"/>
        <end position="37"/>
    </location>
</feature>
<organism evidence="2 3">
    <name type="scientific">Cyclobacterium xiamenense</name>
    <dbReference type="NCBI Taxonomy" id="1297121"/>
    <lineage>
        <taxon>Bacteria</taxon>
        <taxon>Pseudomonadati</taxon>
        <taxon>Bacteroidota</taxon>
        <taxon>Cytophagia</taxon>
        <taxon>Cytophagales</taxon>
        <taxon>Cyclobacteriaceae</taxon>
        <taxon>Cyclobacterium</taxon>
    </lineage>
</organism>
<evidence type="ECO:0000256" key="1">
    <source>
        <dbReference type="SAM" id="Phobius"/>
    </source>
</evidence>
<evidence type="ECO:0000313" key="3">
    <source>
        <dbReference type="Proteomes" id="UP000199403"/>
    </source>
</evidence>
<dbReference type="OrthoDB" id="840364at2"/>
<dbReference type="EMBL" id="FNZH01000004">
    <property type="protein sequence ID" value="SEJ50355.1"/>
    <property type="molecule type" value="Genomic_DNA"/>
</dbReference>
<keyword evidence="3" id="KW-1185">Reference proteome</keyword>
<protein>
    <submittedName>
        <fullName evidence="2">Uncharacterized protein</fullName>
    </submittedName>
</protein>
<dbReference type="AlphaFoldDB" id="A0A1H6ZNG7"/>
<proteinExistence type="predicted"/>
<keyword evidence="1" id="KW-0472">Membrane</keyword>
<dbReference type="RefSeq" id="WP_092175716.1">
    <property type="nucleotide sequence ID" value="NZ_FNZH01000004.1"/>
</dbReference>
<evidence type="ECO:0000313" key="2">
    <source>
        <dbReference type="EMBL" id="SEJ50355.1"/>
    </source>
</evidence>
<keyword evidence="1" id="KW-1133">Transmembrane helix</keyword>
<reference evidence="3" key="1">
    <citation type="submission" date="2016-10" db="EMBL/GenBank/DDBJ databases">
        <authorList>
            <person name="Varghese N."/>
            <person name="Submissions S."/>
        </authorList>
    </citation>
    <scope>NUCLEOTIDE SEQUENCE [LARGE SCALE GENOMIC DNA]</scope>
    <source>
        <strain evidence="3">IBRC-M 10761</strain>
    </source>
</reference>
<feature type="transmembrane region" description="Helical" evidence="1">
    <location>
        <begin position="44"/>
        <end position="65"/>
    </location>
</feature>
<keyword evidence="1" id="KW-0812">Transmembrane</keyword>
<dbReference type="STRING" id="1416801.SAMN05192553_104337"/>
<dbReference type="Proteomes" id="UP000199403">
    <property type="component" value="Unassembled WGS sequence"/>
</dbReference>
<accession>A0A1H6ZNG7</accession>
<name>A0A1H6ZNG7_9BACT</name>
<feature type="transmembrane region" description="Helical" evidence="1">
    <location>
        <begin position="85"/>
        <end position="109"/>
    </location>
</feature>